<dbReference type="PANTHER" id="PTHR11265">
    <property type="entry name" value="S-ADENOSYL-METHYLTRANSFERASE MRAW"/>
    <property type="match status" value="1"/>
</dbReference>
<dbReference type="PANTHER" id="PTHR11265:SF0">
    <property type="entry name" value="12S RRNA N4-METHYLCYTIDINE METHYLTRANSFERASE"/>
    <property type="match status" value="1"/>
</dbReference>
<accession>A0A7R8H8X7</accession>
<evidence type="ECO:0000313" key="6">
    <source>
        <dbReference type="Proteomes" id="UP000675881"/>
    </source>
</evidence>
<dbReference type="Proteomes" id="UP000675881">
    <property type="component" value="Chromosome 5"/>
</dbReference>
<keyword evidence="4" id="KW-0949">S-adenosyl-L-methionine</keyword>
<evidence type="ECO:0000256" key="3">
    <source>
        <dbReference type="ARBA" id="ARBA00022679"/>
    </source>
</evidence>
<proteinExistence type="inferred from homology"/>
<dbReference type="GO" id="GO:0070475">
    <property type="term" value="P:rRNA base methylation"/>
    <property type="evidence" value="ECO:0007669"/>
    <property type="project" value="TreeGrafter"/>
</dbReference>
<dbReference type="InterPro" id="IPR029063">
    <property type="entry name" value="SAM-dependent_MTases_sf"/>
</dbReference>
<sequence length="386" mass="43835">MSSSSSRQTWLKLIKSWPSDLSKRNRDFAQILKERSDPSSESEVRSLEKLLKNEFSNKYRRVHSEATATVLGKEDLKTLTSTDFLESSTNYANLNSFNYTSINKYSLLFLGEEVLDILKPKNNQPHARVIASDRDVNAINLALRLGQKYPSTSFNACVSRFSELPKHLIRLNLGENMIDGVILDSGISDIQWNNENKGFACKGPLDLRMDSERFPELPTGSEVLQTVRELALLRLLKNYGKLKKNSKLVANAIIESQEASKWESAMTDSLLEKTITALRMFINDEINQLEYGVRIASHYLKPGGLLLVIVRNEAEEIALRKSLMEIDFDPILSNDPEVLRTLPWKLVGKIPYRLSKADQMLHPRDGNARMYVASKVREMLTLAGRE</sequence>
<gene>
    <name evidence="5" type="ORF">LSAA_9440</name>
</gene>
<reference evidence="5" key="1">
    <citation type="submission" date="2021-02" db="EMBL/GenBank/DDBJ databases">
        <authorList>
            <person name="Bekaert M."/>
        </authorList>
    </citation>
    <scope>NUCLEOTIDE SEQUENCE</scope>
    <source>
        <strain evidence="5">IoA-00</strain>
    </source>
</reference>
<dbReference type="SUPFAM" id="SSF53335">
    <property type="entry name" value="S-adenosyl-L-methionine-dependent methyltransferases"/>
    <property type="match status" value="1"/>
</dbReference>
<dbReference type="AlphaFoldDB" id="A0A7R8H8X7"/>
<dbReference type="EMBL" id="HG994584">
    <property type="protein sequence ID" value="CAF2945996.1"/>
    <property type="molecule type" value="Genomic_DNA"/>
</dbReference>
<protein>
    <submittedName>
        <fullName evidence="5">(salmon louse) hypothetical protein</fullName>
    </submittedName>
</protein>
<keyword evidence="6" id="KW-1185">Reference proteome</keyword>
<dbReference type="InterPro" id="IPR023397">
    <property type="entry name" value="SAM-dep_MeTrfase_MraW_recog"/>
</dbReference>
<evidence type="ECO:0000256" key="1">
    <source>
        <dbReference type="ARBA" id="ARBA00010396"/>
    </source>
</evidence>
<evidence type="ECO:0000256" key="2">
    <source>
        <dbReference type="ARBA" id="ARBA00022603"/>
    </source>
</evidence>
<dbReference type="InterPro" id="IPR002903">
    <property type="entry name" value="RsmH"/>
</dbReference>
<comment type="similarity">
    <text evidence="1">Belongs to the methyltransferase superfamily. RsmH family.</text>
</comment>
<dbReference type="Pfam" id="PF01795">
    <property type="entry name" value="Methyltransf_5"/>
    <property type="match status" value="1"/>
</dbReference>
<evidence type="ECO:0000313" key="5">
    <source>
        <dbReference type="EMBL" id="CAF2945996.1"/>
    </source>
</evidence>
<dbReference type="Gene3D" id="3.40.50.150">
    <property type="entry name" value="Vaccinia Virus protein VP39"/>
    <property type="match status" value="2"/>
</dbReference>
<dbReference type="OrthoDB" id="6356893at2759"/>
<keyword evidence="3" id="KW-0808">Transferase</keyword>
<name>A0A7R8H8X7_LEPSM</name>
<evidence type="ECO:0000256" key="4">
    <source>
        <dbReference type="ARBA" id="ARBA00022691"/>
    </source>
</evidence>
<organism evidence="5 6">
    <name type="scientific">Lepeophtheirus salmonis</name>
    <name type="common">Salmon louse</name>
    <name type="synonym">Caligus salmonis</name>
    <dbReference type="NCBI Taxonomy" id="72036"/>
    <lineage>
        <taxon>Eukaryota</taxon>
        <taxon>Metazoa</taxon>
        <taxon>Ecdysozoa</taxon>
        <taxon>Arthropoda</taxon>
        <taxon>Crustacea</taxon>
        <taxon>Multicrustacea</taxon>
        <taxon>Hexanauplia</taxon>
        <taxon>Copepoda</taxon>
        <taxon>Siphonostomatoida</taxon>
        <taxon>Caligidae</taxon>
        <taxon>Lepeophtheirus</taxon>
    </lineage>
</organism>
<dbReference type="Pfam" id="PF20180">
    <property type="entry name" value="UQCC2_CBP6"/>
    <property type="match status" value="1"/>
</dbReference>
<keyword evidence="2" id="KW-0489">Methyltransferase</keyword>
<dbReference type="SUPFAM" id="SSF81799">
    <property type="entry name" value="Putative methyltransferase TM0872, insert domain"/>
    <property type="match status" value="1"/>
</dbReference>
<dbReference type="GO" id="GO:0071424">
    <property type="term" value="F:rRNA (cytosine-N4-)-methyltransferase activity"/>
    <property type="evidence" value="ECO:0007669"/>
    <property type="project" value="TreeGrafter"/>
</dbReference>